<dbReference type="GO" id="GO:0008263">
    <property type="term" value="F:pyrimidine-specific mismatch base pair DNA N-glycosylase activity"/>
    <property type="evidence" value="ECO:0007669"/>
    <property type="project" value="TreeGrafter"/>
</dbReference>
<reference evidence="7" key="1">
    <citation type="submission" date="2018-05" db="EMBL/GenBank/DDBJ databases">
        <authorList>
            <person name="Feng T."/>
        </authorList>
    </citation>
    <scope>NUCLEOTIDE SEQUENCE [LARGE SCALE GENOMIC DNA]</scope>
    <source>
        <strain evidence="7">S27</strain>
    </source>
</reference>
<dbReference type="SMART" id="SM00986">
    <property type="entry name" value="UDG"/>
    <property type="match status" value="1"/>
</dbReference>
<evidence type="ECO:0000256" key="4">
    <source>
        <dbReference type="SAM" id="MobiDB-lite"/>
    </source>
</evidence>
<feature type="compositionally biased region" description="Basic residues" evidence="4">
    <location>
        <begin position="72"/>
        <end position="86"/>
    </location>
</feature>
<organism evidence="6 7">
    <name type="scientific">Paraburkholderia lacunae</name>
    <dbReference type="NCBI Taxonomy" id="2211104"/>
    <lineage>
        <taxon>Bacteria</taxon>
        <taxon>Pseudomonadati</taxon>
        <taxon>Pseudomonadota</taxon>
        <taxon>Betaproteobacteria</taxon>
        <taxon>Burkholderiales</taxon>
        <taxon>Burkholderiaceae</taxon>
        <taxon>Paraburkholderia</taxon>
    </lineage>
</organism>
<evidence type="ECO:0000259" key="5">
    <source>
        <dbReference type="SMART" id="SM00986"/>
    </source>
</evidence>
<keyword evidence="3" id="KW-0234">DNA repair</keyword>
<protein>
    <submittedName>
        <fullName evidence="6">G/U mismatch-specific DNA glycosylase</fullName>
    </submittedName>
</protein>
<dbReference type="InterPro" id="IPR005122">
    <property type="entry name" value="Uracil-DNA_glycosylase-like"/>
</dbReference>
<feature type="region of interest" description="Disordered" evidence="4">
    <location>
        <begin position="63"/>
        <end position="89"/>
    </location>
</feature>
<dbReference type="NCBIfam" id="NF007570">
    <property type="entry name" value="PRK10201.1"/>
    <property type="match status" value="1"/>
</dbReference>
<dbReference type="EMBL" id="QHKS01000006">
    <property type="protein sequence ID" value="RDK02917.1"/>
    <property type="molecule type" value="Genomic_DNA"/>
</dbReference>
<dbReference type="SUPFAM" id="SSF52141">
    <property type="entry name" value="Uracil-DNA glycosylase-like"/>
    <property type="match status" value="1"/>
</dbReference>
<evidence type="ECO:0000313" key="7">
    <source>
        <dbReference type="Proteomes" id="UP000254875"/>
    </source>
</evidence>
<comment type="caution">
    <text evidence="6">The sequence shown here is derived from an EMBL/GenBank/DDBJ whole genome shotgun (WGS) entry which is preliminary data.</text>
</comment>
<proteinExistence type="predicted"/>
<feature type="domain" description="Uracil-DNA glycosylase-like" evidence="5">
    <location>
        <begin position="251"/>
        <end position="409"/>
    </location>
</feature>
<evidence type="ECO:0000256" key="3">
    <source>
        <dbReference type="ARBA" id="ARBA00023204"/>
    </source>
</evidence>
<dbReference type="InterPro" id="IPR015637">
    <property type="entry name" value="MUG/TDG"/>
</dbReference>
<dbReference type="SMART" id="SM00987">
    <property type="entry name" value="UreE_C"/>
    <property type="match status" value="1"/>
</dbReference>
<dbReference type="Proteomes" id="UP000254875">
    <property type="component" value="Unassembled WGS sequence"/>
</dbReference>
<keyword evidence="2" id="KW-0378">Hydrolase</keyword>
<dbReference type="GO" id="GO:0004844">
    <property type="term" value="F:uracil DNA N-glycosylase activity"/>
    <property type="evidence" value="ECO:0007669"/>
    <property type="project" value="TreeGrafter"/>
</dbReference>
<dbReference type="Pfam" id="PF03167">
    <property type="entry name" value="UDG"/>
    <property type="match status" value="1"/>
</dbReference>
<accession>A0A370NBE5</accession>
<evidence type="ECO:0000313" key="6">
    <source>
        <dbReference type="EMBL" id="RDK02917.1"/>
    </source>
</evidence>
<sequence>MAAKSGTRRNTVRLRLQWGIRACPCGTARRQGSDDSLGGRGPPCARISAGAFAARQDLRSRRTPHYVGGRDGRHRSVPGAGRRRLGTRTGGACRKTSCRVYPAGRRPISVQPVYGNRQGRRSDYRQSAPVCDRAYNRCSIDRAARGRSWREPADLLASLCKVRESDTIRVCRAGSRRQREEVARRFGCAAEDRCLSVRLPQRHAYAHDVLPAVRSHAETISTTIPRRCRHAGLISSTRSFVTAADSLQSLPDLLEPNLSLVFCGINPGIRAVSTGHHFAGRGNRFWRVVHLAGFTPEHIRPEDDHTILRYGCGLTAVVPRPTAQAAELSRSEIELAGDTFRRKIERYAPRHIVFLGKMALSAISGTRDIDWGRQTEPFGGAHTWVVPNPSGLNRAFDLDALVTAYREVRVAVASSA</sequence>
<dbReference type="PANTHER" id="PTHR12159:SF9">
    <property type="entry name" value="G_T MISMATCH-SPECIFIC THYMINE DNA GLYCOSYLASE"/>
    <property type="match status" value="1"/>
</dbReference>
<keyword evidence="1" id="KW-0227">DNA damage</keyword>
<dbReference type="CDD" id="cd10028">
    <property type="entry name" value="UDG-F2_TDG_MUG"/>
    <property type="match status" value="1"/>
</dbReference>
<keyword evidence="7" id="KW-1185">Reference proteome</keyword>
<evidence type="ECO:0000256" key="1">
    <source>
        <dbReference type="ARBA" id="ARBA00022763"/>
    </source>
</evidence>
<name>A0A370NBE5_9BURK</name>
<gene>
    <name evidence="6" type="ORF">DLM46_10810</name>
</gene>
<dbReference type="Gene3D" id="3.40.470.10">
    <property type="entry name" value="Uracil-DNA glycosylase-like domain"/>
    <property type="match status" value="1"/>
</dbReference>
<dbReference type="GO" id="GO:0006285">
    <property type="term" value="P:base-excision repair, AP site formation"/>
    <property type="evidence" value="ECO:0007669"/>
    <property type="project" value="InterPro"/>
</dbReference>
<dbReference type="InterPro" id="IPR036895">
    <property type="entry name" value="Uracil-DNA_glycosylase-like_sf"/>
</dbReference>
<dbReference type="PANTHER" id="PTHR12159">
    <property type="entry name" value="G/T AND G/U MISMATCH-SPECIFIC DNA GLYCOSYLASE"/>
    <property type="match status" value="1"/>
</dbReference>
<dbReference type="AlphaFoldDB" id="A0A370NBE5"/>
<evidence type="ECO:0000256" key="2">
    <source>
        <dbReference type="ARBA" id="ARBA00022801"/>
    </source>
</evidence>